<keyword evidence="2" id="KW-1185">Reference proteome</keyword>
<evidence type="ECO:0000313" key="2">
    <source>
        <dbReference type="Proteomes" id="UP001280121"/>
    </source>
</evidence>
<dbReference type="PANTHER" id="PTHR47481">
    <property type="match status" value="1"/>
</dbReference>
<comment type="caution">
    <text evidence="1">The sequence shown here is derived from an EMBL/GenBank/DDBJ whole genome shotgun (WGS) entry which is preliminary data.</text>
</comment>
<dbReference type="EMBL" id="JANJYI010000001">
    <property type="protein sequence ID" value="KAK2662259.1"/>
    <property type="molecule type" value="Genomic_DNA"/>
</dbReference>
<sequence length="87" mass="10007">MNTSKEGITVAEYMQNIKGIIDDLALISHPLSDAEIVTHTLHGLDNDYKKLQAAIRIRETTMTFEELHDKLLDHEIFLKCEKVKKLE</sequence>
<protein>
    <submittedName>
        <fullName evidence="1">Uncharacterized protein</fullName>
    </submittedName>
</protein>
<gene>
    <name evidence="1" type="ORF">Ddye_000833</name>
</gene>
<proteinExistence type="predicted"/>
<dbReference type="AlphaFoldDB" id="A0AAE0CSZ5"/>
<dbReference type="PANTHER" id="PTHR47481:SF31">
    <property type="entry name" value="OS01G0873500 PROTEIN"/>
    <property type="match status" value="1"/>
</dbReference>
<dbReference type="Pfam" id="PF14223">
    <property type="entry name" value="Retrotran_gag_2"/>
    <property type="match status" value="1"/>
</dbReference>
<name>A0AAE0CSZ5_9ROSI</name>
<organism evidence="1 2">
    <name type="scientific">Dipteronia dyeriana</name>
    <dbReference type="NCBI Taxonomy" id="168575"/>
    <lineage>
        <taxon>Eukaryota</taxon>
        <taxon>Viridiplantae</taxon>
        <taxon>Streptophyta</taxon>
        <taxon>Embryophyta</taxon>
        <taxon>Tracheophyta</taxon>
        <taxon>Spermatophyta</taxon>
        <taxon>Magnoliopsida</taxon>
        <taxon>eudicotyledons</taxon>
        <taxon>Gunneridae</taxon>
        <taxon>Pentapetalae</taxon>
        <taxon>rosids</taxon>
        <taxon>malvids</taxon>
        <taxon>Sapindales</taxon>
        <taxon>Sapindaceae</taxon>
        <taxon>Hippocastanoideae</taxon>
        <taxon>Acereae</taxon>
        <taxon>Dipteronia</taxon>
    </lineage>
</organism>
<evidence type="ECO:0000313" key="1">
    <source>
        <dbReference type="EMBL" id="KAK2662259.1"/>
    </source>
</evidence>
<reference evidence="1" key="1">
    <citation type="journal article" date="2023" name="Plant J.">
        <title>Genome sequences and population genomics provide insights into the demographic history, inbreeding, and mutation load of two 'living fossil' tree species of Dipteronia.</title>
        <authorList>
            <person name="Feng Y."/>
            <person name="Comes H.P."/>
            <person name="Chen J."/>
            <person name="Zhu S."/>
            <person name="Lu R."/>
            <person name="Zhang X."/>
            <person name="Li P."/>
            <person name="Qiu J."/>
            <person name="Olsen K.M."/>
            <person name="Qiu Y."/>
        </authorList>
    </citation>
    <scope>NUCLEOTIDE SEQUENCE</scope>
    <source>
        <strain evidence="1">KIB01</strain>
    </source>
</reference>
<dbReference type="Proteomes" id="UP001280121">
    <property type="component" value="Unassembled WGS sequence"/>
</dbReference>
<accession>A0AAE0CSZ5</accession>